<dbReference type="SUPFAM" id="SSF50630">
    <property type="entry name" value="Acid proteases"/>
    <property type="match status" value="1"/>
</dbReference>
<dbReference type="InterPro" id="IPR001461">
    <property type="entry name" value="Aspartic_peptidase_A1"/>
</dbReference>
<keyword evidence="5 7" id="KW-0378">Hydrolase</keyword>
<evidence type="ECO:0000256" key="3">
    <source>
        <dbReference type="ARBA" id="ARBA00022729"/>
    </source>
</evidence>
<evidence type="ECO:0000313" key="11">
    <source>
        <dbReference type="EMBL" id="CAH0040243.1"/>
    </source>
</evidence>
<dbReference type="PRINTS" id="PR00792">
    <property type="entry name" value="PEPSIN"/>
</dbReference>
<feature type="compositionally biased region" description="Low complexity" evidence="8">
    <location>
        <begin position="442"/>
        <end position="461"/>
    </location>
</feature>
<dbReference type="Pfam" id="PF00026">
    <property type="entry name" value="Asp"/>
    <property type="match status" value="1"/>
</dbReference>
<dbReference type="GO" id="GO:0004190">
    <property type="term" value="F:aspartic-type endopeptidase activity"/>
    <property type="evidence" value="ECO:0007669"/>
    <property type="project" value="UniProtKB-KW"/>
</dbReference>
<dbReference type="CDD" id="cd05474">
    <property type="entry name" value="SAP_like"/>
    <property type="match status" value="1"/>
</dbReference>
<reference evidence="11 12" key="2">
    <citation type="submission" date="2021-10" db="EMBL/GenBank/DDBJ databases">
        <authorList>
            <person name="Piombo E."/>
        </authorList>
    </citation>
    <scope>NUCLEOTIDE SEQUENCE [LARGE SCALE GENOMIC DNA]</scope>
</reference>
<evidence type="ECO:0000256" key="8">
    <source>
        <dbReference type="SAM" id="MobiDB-lite"/>
    </source>
</evidence>
<dbReference type="EMBL" id="CABFOC020000002">
    <property type="protein sequence ID" value="CAH0040243.1"/>
    <property type="molecule type" value="Genomic_DNA"/>
</dbReference>
<evidence type="ECO:0000256" key="6">
    <source>
        <dbReference type="PIRSR" id="PIRSR601461-1"/>
    </source>
</evidence>
<dbReference type="PANTHER" id="PTHR47966">
    <property type="entry name" value="BETA-SITE APP-CLEAVING ENZYME, ISOFORM A-RELATED"/>
    <property type="match status" value="1"/>
</dbReference>
<evidence type="ECO:0000256" key="7">
    <source>
        <dbReference type="RuleBase" id="RU000454"/>
    </source>
</evidence>
<feature type="signal peptide" evidence="9">
    <location>
        <begin position="1"/>
        <end position="15"/>
    </location>
</feature>
<evidence type="ECO:0000256" key="9">
    <source>
        <dbReference type="SAM" id="SignalP"/>
    </source>
</evidence>
<dbReference type="InterPro" id="IPR001969">
    <property type="entry name" value="Aspartic_peptidase_AS"/>
</dbReference>
<feature type="compositionally biased region" description="Polar residues" evidence="8">
    <location>
        <begin position="462"/>
        <end position="471"/>
    </location>
</feature>
<sequence length="493" mass="52758">MQWAYLLGLVAAATAGHVAIPFSRQDYSTSAALVKRQASKDISIEALNNLTGGGYYSEFSIGTPPQKISFLLDTGSSDTWVNSVDADLCNSAQTQARIGFCQTQFNQNKSSTYKLVSSDGFDIKYLDSTEISGDYFNDTVHLGSVSIQNQQLGLALQSVRPTGIMGLGLSANVATRDKYKTIMDNLVDQGFIDRAVFSLYLNDLESDSGTVLFGAIDQKKFIGNLTVLPLASQTVGSQVTSFNVKLLGFDLLNPDGKNILDLSNFNANTVLDSGSTISLLPDKQVQQIWKQFGVISIKGVLSPFVDCAYRGSRGEGYVFEFRFNGKTIQVPMHEMVIDAYADVQEVFQNPSVARYFSGWDRVCIFGIASTLDFNVPSSFTLLGASFLRSAYVVYDLSNEQLAIGQANLNSTDSDIVEIKSGIAIPSVTGVASQTSNALPSRTSSATQTTSTSSTQSTGGSAPDNNNASPRTLPSPPLAAIAALLCLGVASFAL</sequence>
<dbReference type="PROSITE" id="PS00141">
    <property type="entry name" value="ASP_PROTEASE"/>
    <property type="match status" value="1"/>
</dbReference>
<dbReference type="PANTHER" id="PTHR47966:SF65">
    <property type="entry name" value="ASPARTIC-TYPE ENDOPEPTIDASE"/>
    <property type="match status" value="1"/>
</dbReference>
<dbReference type="InterPro" id="IPR021109">
    <property type="entry name" value="Peptidase_aspartic_dom_sf"/>
</dbReference>
<evidence type="ECO:0000259" key="10">
    <source>
        <dbReference type="PROSITE" id="PS51767"/>
    </source>
</evidence>
<dbReference type="OrthoDB" id="771136at2759"/>
<dbReference type="GO" id="GO:0006508">
    <property type="term" value="P:proteolysis"/>
    <property type="evidence" value="ECO:0007669"/>
    <property type="project" value="UniProtKB-KW"/>
</dbReference>
<gene>
    <name evidence="11" type="ORF">CSOL1703_00003858</name>
</gene>
<dbReference type="PROSITE" id="PS51767">
    <property type="entry name" value="PEPTIDASE_A1"/>
    <property type="match status" value="1"/>
</dbReference>
<comment type="caution">
    <text evidence="11">The sequence shown here is derived from an EMBL/GenBank/DDBJ whole genome shotgun (WGS) entry which is preliminary data.</text>
</comment>
<dbReference type="InterPro" id="IPR033876">
    <property type="entry name" value="SAP-like"/>
</dbReference>
<reference evidence="12" key="1">
    <citation type="submission" date="2019-06" db="EMBL/GenBank/DDBJ databases">
        <authorList>
            <person name="Broberg M."/>
        </authorList>
    </citation>
    <scope>NUCLEOTIDE SEQUENCE [LARGE SCALE GENOMIC DNA]</scope>
</reference>
<evidence type="ECO:0000256" key="1">
    <source>
        <dbReference type="ARBA" id="ARBA00007447"/>
    </source>
</evidence>
<proteinExistence type="inferred from homology"/>
<keyword evidence="12" id="KW-1185">Reference proteome</keyword>
<dbReference type="Proteomes" id="UP000775872">
    <property type="component" value="Unassembled WGS sequence"/>
</dbReference>
<evidence type="ECO:0000313" key="12">
    <source>
        <dbReference type="Proteomes" id="UP000775872"/>
    </source>
</evidence>
<organism evidence="11 12">
    <name type="scientific">Clonostachys solani</name>
    <dbReference type="NCBI Taxonomy" id="160281"/>
    <lineage>
        <taxon>Eukaryota</taxon>
        <taxon>Fungi</taxon>
        <taxon>Dikarya</taxon>
        <taxon>Ascomycota</taxon>
        <taxon>Pezizomycotina</taxon>
        <taxon>Sordariomycetes</taxon>
        <taxon>Hypocreomycetidae</taxon>
        <taxon>Hypocreales</taxon>
        <taxon>Bionectriaceae</taxon>
        <taxon>Clonostachys</taxon>
    </lineage>
</organism>
<feature type="region of interest" description="Disordered" evidence="8">
    <location>
        <begin position="434"/>
        <end position="472"/>
    </location>
</feature>
<comment type="similarity">
    <text evidence="1 7">Belongs to the peptidase A1 family.</text>
</comment>
<evidence type="ECO:0000256" key="4">
    <source>
        <dbReference type="ARBA" id="ARBA00022750"/>
    </source>
</evidence>
<keyword evidence="3 9" id="KW-0732">Signal</keyword>
<feature type="chain" id="PRO_5040152583" description="Peptidase A1 domain-containing protein" evidence="9">
    <location>
        <begin position="16"/>
        <end position="493"/>
    </location>
</feature>
<keyword evidence="2 7" id="KW-0645">Protease</keyword>
<dbReference type="InterPro" id="IPR033121">
    <property type="entry name" value="PEPTIDASE_A1"/>
</dbReference>
<feature type="active site" evidence="6">
    <location>
        <position position="272"/>
    </location>
</feature>
<dbReference type="Gene3D" id="2.40.70.10">
    <property type="entry name" value="Acid Proteases"/>
    <property type="match status" value="2"/>
</dbReference>
<feature type="domain" description="Peptidase A1" evidence="10">
    <location>
        <begin position="55"/>
        <end position="404"/>
    </location>
</feature>
<dbReference type="AlphaFoldDB" id="A0A9N9YTJ4"/>
<protein>
    <recommendedName>
        <fullName evidence="10">Peptidase A1 domain-containing protein</fullName>
    </recommendedName>
</protein>
<evidence type="ECO:0000256" key="2">
    <source>
        <dbReference type="ARBA" id="ARBA00022670"/>
    </source>
</evidence>
<keyword evidence="4 7" id="KW-0064">Aspartyl protease</keyword>
<accession>A0A9N9YTJ4</accession>
<name>A0A9N9YTJ4_9HYPO</name>
<feature type="active site" evidence="6">
    <location>
        <position position="73"/>
    </location>
</feature>
<evidence type="ECO:0000256" key="5">
    <source>
        <dbReference type="ARBA" id="ARBA00022801"/>
    </source>
</evidence>